<dbReference type="AlphaFoldDB" id="A0A0D5C540"/>
<keyword evidence="3" id="KW-1185">Reference proteome</keyword>
<keyword evidence="1" id="KW-1133">Transmembrane helix</keyword>
<dbReference type="Proteomes" id="UP000032408">
    <property type="component" value="Chromosome"/>
</dbReference>
<reference evidence="3" key="1">
    <citation type="submission" date="2015-03" db="EMBL/GenBank/DDBJ databases">
        <title>Characterization of two novel Thaumarchaeota isolated from the Northern Adriatic Sea.</title>
        <authorList>
            <person name="Bayer B."/>
            <person name="Vojvoda J."/>
            <person name="Offre P."/>
            <person name="Srivastava A."/>
            <person name="Elisabeth N."/>
            <person name="Garcia J.A.L."/>
            <person name="Schleper C."/>
            <person name="Herndl G.J."/>
        </authorList>
    </citation>
    <scope>NUCLEOTIDE SEQUENCE [LARGE SCALE GENOMIC DNA]</scope>
    <source>
        <strain evidence="3">NF5</strain>
    </source>
</reference>
<evidence type="ECO:0000256" key="1">
    <source>
        <dbReference type="SAM" id="Phobius"/>
    </source>
</evidence>
<dbReference type="HOGENOM" id="CLU_198694_0_0_2"/>
<organism evidence="2 3">
    <name type="scientific">Nitrosopumilus adriaticus</name>
    <dbReference type="NCBI Taxonomy" id="1580092"/>
    <lineage>
        <taxon>Archaea</taxon>
        <taxon>Nitrososphaerota</taxon>
        <taxon>Nitrososphaeria</taxon>
        <taxon>Nitrosopumilales</taxon>
        <taxon>Nitrosopumilaceae</taxon>
        <taxon>Nitrosopumilus</taxon>
    </lineage>
</organism>
<gene>
    <name evidence="2" type="ORF">NADRNF5_2004</name>
</gene>
<dbReference type="STRING" id="1580092.NADRNF5_2004"/>
<dbReference type="EMBL" id="CP011070">
    <property type="protein sequence ID" value="AJW71678.1"/>
    <property type="molecule type" value="Genomic_DNA"/>
</dbReference>
<sequence length="76" mass="8374">MKSGLYGFLFGMWILILLGGGILVTILGPISISGFGQLDLFISSIIKAIIAIVLVVVWILILAKLKNWIFRKEIKS</sequence>
<dbReference type="KEGG" id="nin:NADRNF5_2004"/>
<evidence type="ECO:0000313" key="3">
    <source>
        <dbReference type="Proteomes" id="UP000032408"/>
    </source>
</evidence>
<name>A0A0D5C540_9ARCH</name>
<reference evidence="2 3" key="2">
    <citation type="journal article" date="2016" name="ISME J.">
        <title>Physiological and genomic characterization of two novel marine thaumarchaeal strains indicates niche differentiation.</title>
        <authorList>
            <person name="Bayer B."/>
            <person name="Vojvoda J."/>
            <person name="Offre P."/>
            <person name="Alves R.J."/>
            <person name="Elisabeth N.H."/>
            <person name="Garcia J.A."/>
            <person name="Volland J.M."/>
            <person name="Srivastava A."/>
            <person name="Schleper C."/>
            <person name="Herndl G.J."/>
        </authorList>
    </citation>
    <scope>NUCLEOTIDE SEQUENCE [LARGE SCALE GENOMIC DNA]</scope>
    <source>
        <strain evidence="2 3">NF5</strain>
    </source>
</reference>
<proteinExistence type="predicted"/>
<protein>
    <submittedName>
        <fullName evidence="2">Uncharacterized protein</fullName>
    </submittedName>
</protein>
<feature type="transmembrane region" description="Helical" evidence="1">
    <location>
        <begin position="40"/>
        <end position="63"/>
    </location>
</feature>
<feature type="transmembrane region" description="Helical" evidence="1">
    <location>
        <begin position="7"/>
        <end position="28"/>
    </location>
</feature>
<accession>A0A0D5C540</accession>
<evidence type="ECO:0000313" key="2">
    <source>
        <dbReference type="EMBL" id="AJW71678.1"/>
    </source>
</evidence>
<keyword evidence="1" id="KW-0472">Membrane</keyword>
<keyword evidence="1" id="KW-0812">Transmembrane</keyword>
<dbReference type="GeneID" id="24821167"/>
<dbReference type="RefSeq" id="WP_048118014.1">
    <property type="nucleotide sequence ID" value="NZ_CP011070.1"/>
</dbReference>